<feature type="compositionally biased region" description="Pro residues" evidence="1">
    <location>
        <begin position="246"/>
        <end position="260"/>
    </location>
</feature>
<gene>
    <name evidence="2" type="ORF">M501DRAFT_1027849</name>
</gene>
<evidence type="ECO:0000313" key="2">
    <source>
        <dbReference type="EMBL" id="KAF2842992.1"/>
    </source>
</evidence>
<dbReference type="AlphaFoldDB" id="A0A9P4SJK9"/>
<name>A0A9P4SJK9_9PEZI</name>
<accession>A0A9P4SJK9</accession>
<comment type="caution">
    <text evidence="2">The sequence shown here is derived from an EMBL/GenBank/DDBJ whole genome shotgun (WGS) entry which is preliminary data.</text>
</comment>
<protein>
    <submittedName>
        <fullName evidence="2">Uncharacterized protein</fullName>
    </submittedName>
</protein>
<dbReference type="EMBL" id="MU006089">
    <property type="protein sequence ID" value="KAF2842992.1"/>
    <property type="molecule type" value="Genomic_DNA"/>
</dbReference>
<sequence>MVVPFERKLHWTQRVALIRHNLHAARRTGNFTFFKTLQAYTFLEGADHVATLNASLGDDADMVLSTLDNLNAGIAYTHQDAFKSVYDSAKAGMMSDADIESRKGRLRVDISQQRETADHAIDKMANSVVALIEQQPAHCREDIANAWITGATIVVDAVEVCLVHLASIESYMDDFIHLEYAWNTVQSAADAAISALRGVFSLMNSGSRSAGSIFDHERSRASSIASTPSQIFRRFSTVLSHTPSAVPTPQPQTAPSPGPRPSRANSISSVPSLSALRASVSAACPTRIPHTSVGITHTQLAPIPPTPAAVEDLIDPFDMTSTTELESYFKNERGSLHQMASTEMEIEPADCRVLYPHPPGLFRRLSSAFAPPIAV</sequence>
<reference evidence="2" key="1">
    <citation type="journal article" date="2020" name="Stud. Mycol.">
        <title>101 Dothideomycetes genomes: a test case for predicting lifestyles and emergence of pathogens.</title>
        <authorList>
            <person name="Haridas S."/>
            <person name="Albert R."/>
            <person name="Binder M."/>
            <person name="Bloem J."/>
            <person name="Labutti K."/>
            <person name="Salamov A."/>
            <person name="Andreopoulos B."/>
            <person name="Baker S."/>
            <person name="Barry K."/>
            <person name="Bills G."/>
            <person name="Bluhm B."/>
            <person name="Cannon C."/>
            <person name="Castanera R."/>
            <person name="Culley D."/>
            <person name="Daum C."/>
            <person name="Ezra D."/>
            <person name="Gonzalez J."/>
            <person name="Henrissat B."/>
            <person name="Kuo A."/>
            <person name="Liang C."/>
            <person name="Lipzen A."/>
            <person name="Lutzoni F."/>
            <person name="Magnuson J."/>
            <person name="Mondo S."/>
            <person name="Nolan M."/>
            <person name="Ohm R."/>
            <person name="Pangilinan J."/>
            <person name="Park H.-J."/>
            <person name="Ramirez L."/>
            <person name="Alfaro M."/>
            <person name="Sun H."/>
            <person name="Tritt A."/>
            <person name="Yoshinaga Y."/>
            <person name="Zwiers L.-H."/>
            <person name="Turgeon B."/>
            <person name="Goodwin S."/>
            <person name="Spatafora J."/>
            <person name="Crous P."/>
            <person name="Grigoriev I."/>
        </authorList>
    </citation>
    <scope>NUCLEOTIDE SEQUENCE</scope>
    <source>
        <strain evidence="2">CBS 101060</strain>
    </source>
</reference>
<proteinExistence type="predicted"/>
<evidence type="ECO:0000256" key="1">
    <source>
        <dbReference type="SAM" id="MobiDB-lite"/>
    </source>
</evidence>
<dbReference type="Proteomes" id="UP000799429">
    <property type="component" value="Unassembled WGS sequence"/>
</dbReference>
<organism evidence="2 3">
    <name type="scientific">Patellaria atrata CBS 101060</name>
    <dbReference type="NCBI Taxonomy" id="1346257"/>
    <lineage>
        <taxon>Eukaryota</taxon>
        <taxon>Fungi</taxon>
        <taxon>Dikarya</taxon>
        <taxon>Ascomycota</taxon>
        <taxon>Pezizomycotina</taxon>
        <taxon>Dothideomycetes</taxon>
        <taxon>Dothideomycetes incertae sedis</taxon>
        <taxon>Patellariales</taxon>
        <taxon>Patellariaceae</taxon>
        <taxon>Patellaria</taxon>
    </lineage>
</organism>
<keyword evidence="3" id="KW-1185">Reference proteome</keyword>
<evidence type="ECO:0000313" key="3">
    <source>
        <dbReference type="Proteomes" id="UP000799429"/>
    </source>
</evidence>
<feature type="region of interest" description="Disordered" evidence="1">
    <location>
        <begin position="241"/>
        <end position="268"/>
    </location>
</feature>
<dbReference type="OrthoDB" id="5342588at2759"/>